<gene>
    <name evidence="2" type="ORF">PPOP_3480</name>
</gene>
<keyword evidence="3" id="KW-1185">Reference proteome</keyword>
<evidence type="ECO:0000313" key="3">
    <source>
        <dbReference type="Proteomes" id="UP000029453"/>
    </source>
</evidence>
<accession>M9LCX2</accession>
<feature type="domain" description="Transposase putative helix-turn-helix" evidence="1">
    <location>
        <begin position="6"/>
        <end position="39"/>
    </location>
</feature>
<evidence type="ECO:0000313" key="2">
    <source>
        <dbReference type="EMBL" id="GAC44077.1"/>
    </source>
</evidence>
<reference evidence="2 3" key="1">
    <citation type="submission" date="2012-10" db="EMBL/GenBank/DDBJ databases">
        <title>Draft Genome Sequence of Paenibacillus popilliae ATCC 14706T.</title>
        <authorList>
            <person name="Iiyama K."/>
            <person name="Mori K."/>
            <person name="Mon H."/>
            <person name="Chieda Y."/>
            <person name="Lee J.M."/>
            <person name="Kusakabe T."/>
            <person name="Tashiro K."/>
            <person name="Asano S."/>
            <person name="Yasunaga-Aoki C."/>
            <person name="Shimizu S."/>
        </authorList>
    </citation>
    <scope>NUCLEOTIDE SEQUENCE [LARGE SCALE GENOMIC DNA]</scope>
    <source>
        <strain evidence="2 3">ATCC 14706</strain>
    </source>
</reference>
<name>M9LCX2_PAEPP</name>
<dbReference type="InterPro" id="IPR021027">
    <property type="entry name" value="Transposase_put_HTH"/>
</dbReference>
<organism evidence="2 3">
    <name type="scientific">Paenibacillus popilliae ATCC 14706</name>
    <dbReference type="NCBI Taxonomy" id="1212764"/>
    <lineage>
        <taxon>Bacteria</taxon>
        <taxon>Bacillati</taxon>
        <taxon>Bacillota</taxon>
        <taxon>Bacilli</taxon>
        <taxon>Bacillales</taxon>
        <taxon>Paenibacillaceae</taxon>
        <taxon>Paenibacillus</taxon>
    </lineage>
</organism>
<dbReference type="Proteomes" id="UP000029453">
    <property type="component" value="Unassembled WGS sequence"/>
</dbReference>
<sequence>MQNNDREQEILIAKTIGCSRFVFNYFLAQWNDTYKNTGKGLTYNICSSRLTQLKKVSMAKRSGQYLLAVKVQSYTTKHTNGNIAINGNKIKFPKLGLVRVVNTKTRKLKALPCENGSVLLAIANGIGM</sequence>
<dbReference type="AlphaFoldDB" id="M9LCX2"/>
<dbReference type="EMBL" id="BALG01000343">
    <property type="protein sequence ID" value="GAC44077.1"/>
    <property type="molecule type" value="Genomic_DNA"/>
</dbReference>
<protein>
    <submittedName>
        <fullName evidence="2">Transposase and inactivated derivative</fullName>
    </submittedName>
</protein>
<evidence type="ECO:0000259" key="1">
    <source>
        <dbReference type="Pfam" id="PF12323"/>
    </source>
</evidence>
<proteinExistence type="predicted"/>
<dbReference type="Pfam" id="PF12323">
    <property type="entry name" value="HTH_OrfB_IS605"/>
    <property type="match status" value="1"/>
</dbReference>
<comment type="caution">
    <text evidence="2">The sequence shown here is derived from an EMBL/GenBank/DDBJ whole genome shotgun (WGS) entry which is preliminary data.</text>
</comment>